<evidence type="ECO:0000256" key="4">
    <source>
        <dbReference type="ARBA" id="ARBA00023242"/>
    </source>
</evidence>
<dbReference type="EMBL" id="OC321394">
    <property type="protein sequence ID" value="CAD7409979.1"/>
    <property type="molecule type" value="Genomic_DNA"/>
</dbReference>
<comment type="similarity">
    <text evidence="1 5">Belongs to the RAP1 family.</text>
</comment>
<dbReference type="GO" id="GO:0006355">
    <property type="term" value="P:regulation of DNA-templated transcription"/>
    <property type="evidence" value="ECO:0007669"/>
    <property type="project" value="UniProtKB-UniRule"/>
</dbReference>
<dbReference type="GO" id="GO:0031848">
    <property type="term" value="P:protection from non-homologous end joining at telomere"/>
    <property type="evidence" value="ECO:0007669"/>
    <property type="project" value="TreeGrafter"/>
</dbReference>
<dbReference type="Gene3D" id="1.10.10.60">
    <property type="entry name" value="Homeodomain-like"/>
    <property type="match status" value="1"/>
</dbReference>
<accession>A0A7R9D8C1</accession>
<dbReference type="GO" id="GO:0042162">
    <property type="term" value="F:telomeric DNA binding"/>
    <property type="evidence" value="ECO:0007669"/>
    <property type="project" value="TreeGrafter"/>
</dbReference>
<dbReference type="InterPro" id="IPR039595">
    <property type="entry name" value="TE2IP/Rap1"/>
</dbReference>
<evidence type="ECO:0000256" key="2">
    <source>
        <dbReference type="ARBA" id="ARBA00022454"/>
    </source>
</evidence>
<keyword evidence="4 5" id="KW-0539">Nucleus</keyword>
<dbReference type="GO" id="GO:0010833">
    <property type="term" value="P:telomere maintenance via telomere lengthening"/>
    <property type="evidence" value="ECO:0007669"/>
    <property type="project" value="UniProtKB-UniRule"/>
</dbReference>
<reference evidence="7" key="1">
    <citation type="submission" date="2020-11" db="EMBL/GenBank/DDBJ databases">
        <authorList>
            <person name="Tran Van P."/>
        </authorList>
    </citation>
    <scope>NUCLEOTIDE SEQUENCE</scope>
</reference>
<dbReference type="AlphaFoldDB" id="A0A7R9D8C1"/>
<name>A0A7R9D8C1_TIMCR</name>
<keyword evidence="5" id="KW-0804">Transcription</keyword>
<dbReference type="GO" id="GO:0070187">
    <property type="term" value="C:shelterin complex"/>
    <property type="evidence" value="ECO:0007669"/>
    <property type="project" value="TreeGrafter"/>
</dbReference>
<dbReference type="InterPro" id="IPR009057">
    <property type="entry name" value="Homeodomain-like_sf"/>
</dbReference>
<keyword evidence="5" id="KW-0010">Activator</keyword>
<dbReference type="PANTHER" id="PTHR16466">
    <property type="entry name" value="TELOMERE REPEAT-BINDING FACTOR 2-INTERACTING PROTEIN 1"/>
    <property type="match status" value="1"/>
</dbReference>
<feature type="domain" description="TERF2-interacting telomeric protein 1 Myb" evidence="6">
    <location>
        <begin position="285"/>
        <end position="337"/>
    </location>
</feature>
<comment type="function">
    <text evidence="5">Acts both as a regulator of telomere function and as a transcription regulator. Involved in the regulation of telomere length and protection as a component of the shelterin complex (telosome). Does not bind DNA directly: recruited to telomeric double-stranded 5'-TTAGGG-3' repeats via its interaction with terf2. Independently of its function in telomeres, also acts as a transcription regulator: recruited to extratelomeric 5'-TTAGGG-3' sites via its association with terf2 or other factors, and regulates gene expression.</text>
</comment>
<proteinExistence type="inferred from homology"/>
<evidence type="ECO:0000256" key="3">
    <source>
        <dbReference type="ARBA" id="ARBA00022895"/>
    </source>
</evidence>
<comment type="subcellular location">
    <subcellularLocation>
        <location evidence="5">Nucleus</location>
    </subcellularLocation>
    <subcellularLocation>
        <location evidence="5">Chromosome</location>
        <location evidence="5">Telomere</location>
    </subcellularLocation>
</comment>
<gene>
    <name evidence="7" type="ORF">TCEB3V08_LOCUS10270</name>
</gene>
<evidence type="ECO:0000256" key="1">
    <source>
        <dbReference type="ARBA" id="ARBA00010467"/>
    </source>
</evidence>
<organism evidence="7">
    <name type="scientific">Timema cristinae</name>
    <name type="common">Walking stick</name>
    <dbReference type="NCBI Taxonomy" id="61476"/>
    <lineage>
        <taxon>Eukaryota</taxon>
        <taxon>Metazoa</taxon>
        <taxon>Ecdysozoa</taxon>
        <taxon>Arthropoda</taxon>
        <taxon>Hexapoda</taxon>
        <taxon>Insecta</taxon>
        <taxon>Pterygota</taxon>
        <taxon>Neoptera</taxon>
        <taxon>Polyneoptera</taxon>
        <taxon>Phasmatodea</taxon>
        <taxon>Timematodea</taxon>
        <taxon>Timematoidea</taxon>
        <taxon>Timematidae</taxon>
        <taxon>Timema</taxon>
    </lineage>
</organism>
<evidence type="ECO:0000259" key="6">
    <source>
        <dbReference type="Pfam" id="PF08914"/>
    </source>
</evidence>
<protein>
    <recommendedName>
        <fullName evidence="5">Telomeric repeat-binding factor 2-interacting protein 1</fullName>
        <shortName evidence="5">TERF2-interacting telomeric protein 1</shortName>
    </recommendedName>
    <alternativeName>
        <fullName evidence="5">Repressor/activator protein 1 homolog</fullName>
    </alternativeName>
</protein>
<sequence length="382" mass="43642">MLKTGITVRFRSGGQFIREATKSEIWYLPMEANIDLSKISPTLFLDFTAQSLTYLLKPCKEAGLIQEIINAGNGAIVNEVGLYTITIMSPNEDYDGDEEVFSIKYIEDCARENKQLNLNNYSRRVHSTHPSPQCPSVVAQRGRLVTQPPPPPAITTHLPLTYIHNETPELPEEKILIFTDHLDQLKTDMESRFEDLTKLQIPDWILDPFLFEAVDKLDNSLQTEFLDLKLNKRSRFRPAFDVNDIQDKRLNWVTAEASWSRVEGGPQNANTNSAVPNKVSPRKLYTHNEKKAIVKYIVKNNGIDRVKGRALWEEMEEELKIGRTWQSMKEHFIKSIVPNIDSFKIPANNKLLNLWVVSALLVGPASKLTFMFGTVQRPLYSL</sequence>
<evidence type="ECO:0000313" key="7">
    <source>
        <dbReference type="EMBL" id="CAD7409979.1"/>
    </source>
</evidence>
<keyword evidence="5" id="KW-0805">Transcription regulation</keyword>
<evidence type="ECO:0000256" key="5">
    <source>
        <dbReference type="RuleBase" id="RU367107"/>
    </source>
</evidence>
<keyword evidence="3 5" id="KW-0779">Telomere</keyword>
<keyword evidence="2 5" id="KW-0158">Chromosome</keyword>
<dbReference type="InterPro" id="IPR015010">
    <property type="entry name" value="TERF2IP_Myb"/>
</dbReference>
<comment type="subunit">
    <text evidence="5">Homodimer.</text>
</comment>
<dbReference type="SUPFAM" id="SSF46689">
    <property type="entry name" value="Homeodomain-like"/>
    <property type="match status" value="1"/>
</dbReference>
<dbReference type="PANTHER" id="PTHR16466:SF6">
    <property type="entry name" value="TELOMERIC REPEAT-BINDING FACTOR 2-INTERACTING PROTEIN 1"/>
    <property type="match status" value="1"/>
</dbReference>
<dbReference type="Pfam" id="PF08914">
    <property type="entry name" value="Myb_Rap1"/>
    <property type="match status" value="1"/>
</dbReference>